<dbReference type="Proteomes" id="UP001165085">
    <property type="component" value="Unassembled WGS sequence"/>
</dbReference>
<feature type="transmembrane region" description="Helical" evidence="1">
    <location>
        <begin position="198"/>
        <end position="219"/>
    </location>
</feature>
<keyword evidence="1" id="KW-1133">Transmembrane helix</keyword>
<feature type="transmembrane region" description="Helical" evidence="1">
    <location>
        <begin position="259"/>
        <end position="277"/>
    </location>
</feature>
<feature type="transmembrane region" description="Helical" evidence="1">
    <location>
        <begin position="153"/>
        <end position="178"/>
    </location>
</feature>
<gene>
    <name evidence="2" type="ORF">TrST_g13566</name>
</gene>
<evidence type="ECO:0000313" key="2">
    <source>
        <dbReference type="EMBL" id="GMH62448.1"/>
    </source>
</evidence>
<feature type="transmembrane region" description="Helical" evidence="1">
    <location>
        <begin position="6"/>
        <end position="24"/>
    </location>
</feature>
<keyword evidence="1" id="KW-0472">Membrane</keyword>
<accession>A0A9W7E1H5</accession>
<protein>
    <submittedName>
        <fullName evidence="2">Uncharacterized protein</fullName>
    </submittedName>
</protein>
<feature type="transmembrane region" description="Helical" evidence="1">
    <location>
        <begin position="124"/>
        <end position="147"/>
    </location>
</feature>
<dbReference type="AlphaFoldDB" id="A0A9W7E1H5"/>
<dbReference type="EMBL" id="BRXY01000078">
    <property type="protein sequence ID" value="GMH62448.1"/>
    <property type="molecule type" value="Genomic_DNA"/>
</dbReference>
<proteinExistence type="predicted"/>
<evidence type="ECO:0000256" key="1">
    <source>
        <dbReference type="SAM" id="Phobius"/>
    </source>
</evidence>
<dbReference type="OrthoDB" id="185089at2759"/>
<comment type="caution">
    <text evidence="2">The sequence shown here is derived from an EMBL/GenBank/DDBJ whole genome shotgun (WGS) entry which is preliminary data.</text>
</comment>
<organism evidence="2 3">
    <name type="scientific">Triparma strigata</name>
    <dbReference type="NCBI Taxonomy" id="1606541"/>
    <lineage>
        <taxon>Eukaryota</taxon>
        <taxon>Sar</taxon>
        <taxon>Stramenopiles</taxon>
        <taxon>Ochrophyta</taxon>
        <taxon>Bolidophyceae</taxon>
        <taxon>Parmales</taxon>
        <taxon>Triparmaceae</taxon>
        <taxon>Triparma</taxon>
    </lineage>
</organism>
<sequence>MDTYTAIWYGLLCLITALNCVFAYKTYKKQKWSITDPAMYGYQSNLFYLSLPFIFECGYRSVLPRVDIPRLCFFDWWPNMVLFGRLSAFVGEWCWMLQISLVLQKVLGELQTIKGKSDSCCSSIAAAARIARLIPYICLLAECFGTTGPVTSNNLWCIFEACTWTTMYVLTTYCAIVLRRGLKAISSSNDTVKRFANVLMIAGLVYIPYMLLINIPLYVKRWHEDEENDVSYLTFEKGLPDIAECHETSHKWEDWKDDAGWMIGYFSLAVWSSIWLMNAPTLMPEEEEEEEELTNRLLVTLL</sequence>
<keyword evidence="3" id="KW-1185">Reference proteome</keyword>
<keyword evidence="1" id="KW-0812">Transmembrane</keyword>
<name>A0A9W7E1H5_9STRA</name>
<reference evidence="3" key="1">
    <citation type="journal article" date="2023" name="Commun. Biol.">
        <title>Genome analysis of Parmales, the sister group of diatoms, reveals the evolutionary specialization of diatoms from phago-mixotrophs to photoautotrophs.</title>
        <authorList>
            <person name="Ban H."/>
            <person name="Sato S."/>
            <person name="Yoshikawa S."/>
            <person name="Yamada K."/>
            <person name="Nakamura Y."/>
            <person name="Ichinomiya M."/>
            <person name="Sato N."/>
            <person name="Blanc-Mathieu R."/>
            <person name="Endo H."/>
            <person name="Kuwata A."/>
            <person name="Ogata H."/>
        </authorList>
    </citation>
    <scope>NUCLEOTIDE SEQUENCE [LARGE SCALE GENOMIC DNA]</scope>
    <source>
        <strain evidence="3">NIES 3701</strain>
    </source>
</reference>
<evidence type="ECO:0000313" key="3">
    <source>
        <dbReference type="Proteomes" id="UP001165085"/>
    </source>
</evidence>